<evidence type="ECO:0000256" key="4">
    <source>
        <dbReference type="ARBA" id="ARBA00022840"/>
    </source>
</evidence>
<dbReference type="Proteomes" id="UP000561178">
    <property type="component" value="Unassembled WGS sequence"/>
</dbReference>
<comment type="caution">
    <text evidence="6">The sequence shown here is derived from an EMBL/GenBank/DDBJ whole genome shotgun (WGS) entry which is preliminary data.</text>
</comment>
<keyword evidence="7" id="KW-1185">Reference proteome</keyword>
<dbReference type="PANTHER" id="PTHR45832">
    <property type="entry name" value="SERINE/THREONINE-PROTEIN KINASE SAMKA-RELATED-RELATED"/>
    <property type="match status" value="1"/>
</dbReference>
<reference evidence="6 7" key="1">
    <citation type="submission" date="2019-09" db="EMBL/GenBank/DDBJ databases">
        <title>Bird 10,000 Genomes (B10K) Project - Family phase.</title>
        <authorList>
            <person name="Zhang G."/>
        </authorList>
    </citation>
    <scope>NUCLEOTIDE SEQUENCE [LARGE SCALE GENOMIC DNA]</scope>
    <source>
        <strain evidence="6">B10K-DU-001-49</strain>
        <tissue evidence="6">Muscle</tissue>
    </source>
</reference>
<dbReference type="Gene3D" id="3.30.200.20">
    <property type="entry name" value="Phosphorylase Kinase, domain 1"/>
    <property type="match status" value="1"/>
</dbReference>
<dbReference type="EMBL" id="VXAC01014629">
    <property type="protein sequence ID" value="NXI89259.1"/>
    <property type="molecule type" value="Genomic_DNA"/>
</dbReference>
<protein>
    <recommendedName>
        <fullName evidence="2">non-specific serine/threonine protein kinase</fullName>
        <ecNumber evidence="2">2.7.11.1</ecNumber>
    </recommendedName>
</protein>
<dbReference type="PROSITE" id="PS50011">
    <property type="entry name" value="PROTEIN_KINASE_DOM"/>
    <property type="match status" value="1"/>
</dbReference>
<evidence type="ECO:0000313" key="7">
    <source>
        <dbReference type="Proteomes" id="UP000561178"/>
    </source>
</evidence>
<dbReference type="SUPFAM" id="SSF56112">
    <property type="entry name" value="Protein kinase-like (PK-like)"/>
    <property type="match status" value="1"/>
</dbReference>
<feature type="non-terminal residue" evidence="6">
    <location>
        <position position="78"/>
    </location>
</feature>
<dbReference type="GO" id="GO:0005524">
    <property type="term" value="F:ATP binding"/>
    <property type="evidence" value="ECO:0007669"/>
    <property type="project" value="UniProtKB-KW"/>
</dbReference>
<sequence length="78" mass="8698">QVAIKKMSLQEDMSEELAVNEIVAMRDNRNPNIVTYLDSYLVDGQLWLAMEFMDGGTLSDVLEAVYLGEGQIGAVCRE</sequence>
<dbReference type="InterPro" id="IPR051931">
    <property type="entry name" value="PAK3-like"/>
</dbReference>
<dbReference type="Pfam" id="PF00069">
    <property type="entry name" value="Pkinase"/>
    <property type="match status" value="1"/>
</dbReference>
<organism evidence="6 7">
    <name type="scientific">Rhipidura dahli</name>
    <dbReference type="NCBI Taxonomy" id="667186"/>
    <lineage>
        <taxon>Eukaryota</taxon>
        <taxon>Metazoa</taxon>
        <taxon>Chordata</taxon>
        <taxon>Craniata</taxon>
        <taxon>Vertebrata</taxon>
        <taxon>Euteleostomi</taxon>
        <taxon>Archelosauria</taxon>
        <taxon>Archosauria</taxon>
        <taxon>Dinosauria</taxon>
        <taxon>Saurischia</taxon>
        <taxon>Theropoda</taxon>
        <taxon>Coelurosauria</taxon>
        <taxon>Aves</taxon>
        <taxon>Neognathae</taxon>
        <taxon>Neoaves</taxon>
        <taxon>Telluraves</taxon>
        <taxon>Australaves</taxon>
        <taxon>Passeriformes</taxon>
        <taxon>Rhipiduridae</taxon>
        <taxon>Rhipidura</taxon>
    </lineage>
</organism>
<keyword evidence="3" id="KW-0547">Nucleotide-binding</keyword>
<evidence type="ECO:0000313" key="6">
    <source>
        <dbReference type="EMBL" id="NXI89259.1"/>
    </source>
</evidence>
<proteinExistence type="inferred from homology"/>
<dbReference type="GO" id="GO:0004674">
    <property type="term" value="F:protein serine/threonine kinase activity"/>
    <property type="evidence" value="ECO:0007669"/>
    <property type="project" value="UniProtKB-EC"/>
</dbReference>
<dbReference type="AlphaFoldDB" id="A0A7K9WVZ8"/>
<dbReference type="InterPro" id="IPR000719">
    <property type="entry name" value="Prot_kinase_dom"/>
</dbReference>
<evidence type="ECO:0000259" key="5">
    <source>
        <dbReference type="PROSITE" id="PS50011"/>
    </source>
</evidence>
<keyword evidence="4" id="KW-0067">ATP-binding</keyword>
<feature type="domain" description="Protein kinase" evidence="5">
    <location>
        <begin position="1"/>
        <end position="78"/>
    </location>
</feature>
<evidence type="ECO:0000256" key="2">
    <source>
        <dbReference type="ARBA" id="ARBA00012513"/>
    </source>
</evidence>
<accession>A0A7K9WVZ8</accession>
<keyword evidence="6" id="KW-0418">Kinase</keyword>
<comment type="similarity">
    <text evidence="1">Belongs to the protein kinase superfamily. STE Ser/Thr protein kinase family. STE20 subfamily.</text>
</comment>
<dbReference type="EC" id="2.7.11.1" evidence="2"/>
<dbReference type="PANTHER" id="PTHR45832:SF22">
    <property type="entry name" value="SERINE_THREONINE-PROTEIN KINASE SAMKA-RELATED"/>
    <property type="match status" value="1"/>
</dbReference>
<dbReference type="InterPro" id="IPR011009">
    <property type="entry name" value="Kinase-like_dom_sf"/>
</dbReference>
<keyword evidence="6" id="KW-0808">Transferase</keyword>
<name>A0A7K9WVZ8_9PASS</name>
<evidence type="ECO:0000256" key="1">
    <source>
        <dbReference type="ARBA" id="ARBA00008874"/>
    </source>
</evidence>
<feature type="non-terminal residue" evidence="6">
    <location>
        <position position="1"/>
    </location>
</feature>
<gene>
    <name evidence="6" type="primary">Pak1_3</name>
    <name evidence="6" type="ORF">RHIDAH_R04328</name>
</gene>
<evidence type="ECO:0000256" key="3">
    <source>
        <dbReference type="ARBA" id="ARBA00022741"/>
    </source>
</evidence>